<organism evidence="1 2">
    <name type="scientific">Rugamonas rubra</name>
    <dbReference type="NCBI Taxonomy" id="758825"/>
    <lineage>
        <taxon>Bacteria</taxon>
        <taxon>Pseudomonadati</taxon>
        <taxon>Pseudomonadota</taxon>
        <taxon>Betaproteobacteria</taxon>
        <taxon>Burkholderiales</taxon>
        <taxon>Oxalobacteraceae</taxon>
        <taxon>Telluria group</taxon>
        <taxon>Rugamonas</taxon>
    </lineage>
</organism>
<evidence type="ECO:0000313" key="1">
    <source>
        <dbReference type="EMBL" id="SFL99552.1"/>
    </source>
</evidence>
<keyword evidence="2" id="KW-1185">Reference proteome</keyword>
<protein>
    <submittedName>
        <fullName evidence="1">Polar amino acid transport system substrate-binding protein</fullName>
    </submittedName>
</protein>
<sequence>MLPILRWTRSLAPSRLPPPSSQALPLRRRLAGGCLLWLALCAVQPVGAAHPDGVAPLRVIRFAAEDWPPFIGPDLPDSGLSGALLQAVYGRLGVQLQIEYFPWKRTMEFGLHHPRYAGFLAVWRSPEREQLCHFSSSIGNTQTVLAFLKSAPVAAASLAGLNKLRIGTVAGYSNGEQFDAMRQRGELTVDEGVNDETNLRKLLKQRVGAIVVERHVLQHLLASRRFSRAEAARIGSIDTLFKERSVHVCFKRDEQGLTQQRAFNEAAREFDLGKIERAYWKDNARRVMAP</sequence>
<dbReference type="AlphaFoldDB" id="A0A1I4M8F9"/>
<dbReference type="Gene3D" id="3.40.190.10">
    <property type="entry name" value="Periplasmic binding protein-like II"/>
    <property type="match status" value="2"/>
</dbReference>
<reference evidence="1 2" key="1">
    <citation type="submission" date="2016-10" db="EMBL/GenBank/DDBJ databases">
        <authorList>
            <person name="de Groot N.N."/>
        </authorList>
    </citation>
    <scope>NUCLEOTIDE SEQUENCE [LARGE SCALE GENOMIC DNA]</scope>
    <source>
        <strain evidence="1 2">ATCC 43154</strain>
    </source>
</reference>
<dbReference type="STRING" id="758825.SAMN02982985_02319"/>
<proteinExistence type="predicted"/>
<evidence type="ECO:0000313" key="2">
    <source>
        <dbReference type="Proteomes" id="UP000199470"/>
    </source>
</evidence>
<accession>A0A1I4M8F9</accession>
<gene>
    <name evidence="1" type="ORF">SAMN02982985_02319</name>
</gene>
<dbReference type="PANTHER" id="PTHR35936">
    <property type="entry name" value="MEMBRANE-BOUND LYTIC MUREIN TRANSGLYCOSYLASE F"/>
    <property type="match status" value="1"/>
</dbReference>
<name>A0A1I4M8F9_9BURK</name>
<dbReference type="PANTHER" id="PTHR35936:SF25">
    <property type="entry name" value="ABC TRANSPORTER SUBSTRATE-BINDING PROTEIN"/>
    <property type="match status" value="1"/>
</dbReference>
<dbReference type="EMBL" id="FOTW01000010">
    <property type="protein sequence ID" value="SFL99552.1"/>
    <property type="molecule type" value="Genomic_DNA"/>
</dbReference>
<dbReference type="SUPFAM" id="SSF53850">
    <property type="entry name" value="Periplasmic binding protein-like II"/>
    <property type="match status" value="1"/>
</dbReference>
<dbReference type="Proteomes" id="UP000199470">
    <property type="component" value="Unassembled WGS sequence"/>
</dbReference>
<dbReference type="OrthoDB" id="8907081at2"/>
<dbReference type="RefSeq" id="WP_093387637.1">
    <property type="nucleotide sequence ID" value="NZ_FOTW01000010.1"/>
</dbReference>